<dbReference type="Proteomes" id="UP001162131">
    <property type="component" value="Unassembled WGS sequence"/>
</dbReference>
<reference evidence="1" key="1">
    <citation type="submission" date="2021-09" db="EMBL/GenBank/DDBJ databases">
        <authorList>
            <consortium name="AG Swart"/>
            <person name="Singh M."/>
            <person name="Singh A."/>
            <person name="Seah K."/>
            <person name="Emmerich C."/>
        </authorList>
    </citation>
    <scope>NUCLEOTIDE SEQUENCE</scope>
    <source>
        <strain evidence="1">ATCC30299</strain>
    </source>
</reference>
<evidence type="ECO:0000313" key="2">
    <source>
        <dbReference type="Proteomes" id="UP001162131"/>
    </source>
</evidence>
<proteinExistence type="predicted"/>
<dbReference type="EMBL" id="CAJZBQ010000018">
    <property type="protein sequence ID" value="CAG9317500.1"/>
    <property type="molecule type" value="Genomic_DNA"/>
</dbReference>
<organism evidence="1 2">
    <name type="scientific">Blepharisma stoltei</name>
    <dbReference type="NCBI Taxonomy" id="1481888"/>
    <lineage>
        <taxon>Eukaryota</taxon>
        <taxon>Sar</taxon>
        <taxon>Alveolata</taxon>
        <taxon>Ciliophora</taxon>
        <taxon>Postciliodesmatophora</taxon>
        <taxon>Heterotrichea</taxon>
        <taxon>Heterotrichida</taxon>
        <taxon>Blepharismidae</taxon>
        <taxon>Blepharisma</taxon>
    </lineage>
</organism>
<dbReference type="AlphaFoldDB" id="A0AAU9IWK5"/>
<protein>
    <submittedName>
        <fullName evidence="1">Uncharacterized protein</fullName>
    </submittedName>
</protein>
<name>A0AAU9IWK5_9CILI</name>
<keyword evidence="2" id="KW-1185">Reference proteome</keyword>
<gene>
    <name evidence="1" type="ORF">BSTOLATCC_MIC18746</name>
</gene>
<accession>A0AAU9IWK5</accession>
<sequence>MEISKAEIAQLSSKLKTYKKKQKLSNHAKIALFPKETKTLTKEGFVIKVLDESQKAEKFTKTKSMSFYDEMMNRHTRKPFKRNK</sequence>
<evidence type="ECO:0000313" key="1">
    <source>
        <dbReference type="EMBL" id="CAG9317500.1"/>
    </source>
</evidence>
<comment type="caution">
    <text evidence="1">The sequence shown here is derived from an EMBL/GenBank/DDBJ whole genome shotgun (WGS) entry which is preliminary data.</text>
</comment>